<keyword evidence="8" id="KW-0238">DNA-binding</keyword>
<dbReference type="Gene3D" id="3.80.10.10">
    <property type="entry name" value="Ribonuclease Inhibitor"/>
    <property type="match status" value="1"/>
</dbReference>
<feature type="compositionally biased region" description="Basic residues" evidence="12">
    <location>
        <begin position="851"/>
        <end position="860"/>
    </location>
</feature>
<keyword evidence="15" id="KW-1185">Reference proteome</keyword>
<evidence type="ECO:0000256" key="2">
    <source>
        <dbReference type="ARBA" id="ARBA00022614"/>
    </source>
</evidence>
<keyword evidence="2" id="KW-0433">Leucine-rich repeat</keyword>
<dbReference type="PANTHER" id="PTHR19818:SF139">
    <property type="entry name" value="PAIR-RULE PROTEIN ODD-PAIRED"/>
    <property type="match status" value="1"/>
</dbReference>
<evidence type="ECO:0000256" key="6">
    <source>
        <dbReference type="ARBA" id="ARBA00022833"/>
    </source>
</evidence>
<feature type="compositionally biased region" description="Low complexity" evidence="12">
    <location>
        <begin position="20"/>
        <end position="30"/>
    </location>
</feature>
<sequence>MLPIGFANIYTPPSSPPSPSSSWPANSSSPPSSPTIDPLLLDDDAQEEDPTRQTRPNVVTDPLAASYNADRVKSKRMLFFDSRTPTKKPRLQRKSSFPEIAHVQMPTIEPTPSREEGLWENAIEKAFETGEREIELRGLNLTKIPPRIIKDLSKMVVLPDAGQSSSDELRNNFSPRSTQIIPGRRVFTRIHTAPASTFAASINPSSSEKTLSSNSLLGASKQATTMYLGQNNIKKLPKEMWTLQNLTVLSLRNNDICYLPPGIAQLANLQSLNVAYNRLQYVPAELLEMKSLTSLILFPNPFIPDPRPNDMKPSVSQTRYTGPRVPPLTEIALRILLSRPEDSWSQKTVLEQLYPLPLPRGPQWRPISAPLSRTLSVCVPGSIVVDGIGEEREVDESTEPTSKIYTPPNAMCTGCSTTEIDCSEPLCSPSKELTAQCTDQCVVIACSDPNHEESICDRDGTHAHCDLVCDEAVECTDCHGFDAFLRCCDDYRSYHPEPPRPPPQVATSPAFIWDATFENLSIWCGHHMVEMPKPAVLERQMDSYPHPEISGTRVGNSFPARTTYTSEQSSFRPNSFSRSPPPEPVNCMWDSCQDTFSSISELAGHVNTHIPSYNDDSFYQTFDQSMTQNQLACLWAECDSSYYSSPNDIELLANHVLNDHLGVNPPSRPHASTSRLPSPPALSSGMLPSVPIPEDHSMTLSKSPSPASTVTTTNQHSCNDIHECRWQDCQEIFNSCDELTTHITSLHIGGGKAHYECFWDQCTRNGSHGFQKPYVCDFPGCGKSFAITGALTIHKRTHNGDKPFKCSYCDRGFAESSNLSKHLRTHTGARPYTCGEPGCNKSFARPDQLNRHKGVHKKQIRGITRTTLE</sequence>
<dbReference type="InterPro" id="IPR032675">
    <property type="entry name" value="LRR_dom_sf"/>
</dbReference>
<dbReference type="InParanoid" id="A0A409XJ17"/>
<feature type="compositionally biased region" description="Polar residues" evidence="12">
    <location>
        <begin position="698"/>
        <end position="711"/>
    </location>
</feature>
<accession>A0A409XJ17</accession>
<comment type="subcellular location">
    <subcellularLocation>
        <location evidence="1">Nucleus</location>
    </subcellularLocation>
</comment>
<keyword evidence="7" id="KW-0805">Transcription regulation</keyword>
<dbReference type="InterPro" id="IPR001611">
    <property type="entry name" value="Leu-rich_rpt"/>
</dbReference>
<proteinExistence type="predicted"/>
<keyword evidence="6" id="KW-0862">Zinc</keyword>
<evidence type="ECO:0000256" key="12">
    <source>
        <dbReference type="SAM" id="MobiDB-lite"/>
    </source>
</evidence>
<evidence type="ECO:0000259" key="13">
    <source>
        <dbReference type="PROSITE" id="PS50157"/>
    </source>
</evidence>
<keyword evidence="4" id="KW-0677">Repeat</keyword>
<evidence type="ECO:0000256" key="4">
    <source>
        <dbReference type="ARBA" id="ARBA00022737"/>
    </source>
</evidence>
<keyword evidence="10" id="KW-0539">Nucleus</keyword>
<organism evidence="14 15">
    <name type="scientific">Psilocybe cyanescens</name>
    <dbReference type="NCBI Taxonomy" id="93625"/>
    <lineage>
        <taxon>Eukaryota</taxon>
        <taxon>Fungi</taxon>
        <taxon>Dikarya</taxon>
        <taxon>Basidiomycota</taxon>
        <taxon>Agaricomycotina</taxon>
        <taxon>Agaricomycetes</taxon>
        <taxon>Agaricomycetidae</taxon>
        <taxon>Agaricales</taxon>
        <taxon>Agaricineae</taxon>
        <taxon>Strophariaceae</taxon>
        <taxon>Psilocybe</taxon>
    </lineage>
</organism>
<dbReference type="InterPro" id="IPR013087">
    <property type="entry name" value="Znf_C2H2_type"/>
</dbReference>
<evidence type="ECO:0000256" key="10">
    <source>
        <dbReference type="ARBA" id="ARBA00023242"/>
    </source>
</evidence>
<feature type="region of interest" description="Disordered" evidence="12">
    <location>
        <begin position="850"/>
        <end position="869"/>
    </location>
</feature>
<dbReference type="OrthoDB" id="3437960at2759"/>
<evidence type="ECO:0000313" key="14">
    <source>
        <dbReference type="EMBL" id="PPQ90752.1"/>
    </source>
</evidence>
<feature type="domain" description="C2H2-type" evidence="13">
    <location>
        <begin position="774"/>
        <end position="803"/>
    </location>
</feature>
<keyword evidence="9" id="KW-0804">Transcription</keyword>
<dbReference type="GO" id="GO:0000981">
    <property type="term" value="F:DNA-binding transcription factor activity, RNA polymerase II-specific"/>
    <property type="evidence" value="ECO:0007669"/>
    <property type="project" value="UniProtKB-ARBA"/>
</dbReference>
<dbReference type="Proteomes" id="UP000283269">
    <property type="component" value="Unassembled WGS sequence"/>
</dbReference>
<feature type="region of interest" description="Disordered" evidence="12">
    <location>
        <begin position="663"/>
        <end position="711"/>
    </location>
</feature>
<dbReference type="GO" id="GO:0005634">
    <property type="term" value="C:nucleus"/>
    <property type="evidence" value="ECO:0007669"/>
    <property type="project" value="UniProtKB-SubCell"/>
</dbReference>
<feature type="domain" description="C2H2-type" evidence="13">
    <location>
        <begin position="832"/>
        <end position="861"/>
    </location>
</feature>
<dbReference type="GO" id="GO:0000978">
    <property type="term" value="F:RNA polymerase II cis-regulatory region sequence-specific DNA binding"/>
    <property type="evidence" value="ECO:0007669"/>
    <property type="project" value="TreeGrafter"/>
</dbReference>
<reference evidence="14 15" key="1">
    <citation type="journal article" date="2018" name="Evol. Lett.">
        <title>Horizontal gene cluster transfer increased hallucinogenic mushroom diversity.</title>
        <authorList>
            <person name="Reynolds H.T."/>
            <person name="Vijayakumar V."/>
            <person name="Gluck-Thaler E."/>
            <person name="Korotkin H.B."/>
            <person name="Matheny P.B."/>
            <person name="Slot J.C."/>
        </authorList>
    </citation>
    <scope>NUCLEOTIDE SEQUENCE [LARGE SCALE GENOMIC DNA]</scope>
    <source>
        <strain evidence="14 15">2631</strain>
    </source>
</reference>
<dbReference type="PROSITE" id="PS50157">
    <property type="entry name" value="ZINC_FINGER_C2H2_2"/>
    <property type="match status" value="4"/>
</dbReference>
<dbReference type="InterPro" id="IPR036236">
    <property type="entry name" value="Znf_C2H2_sf"/>
</dbReference>
<dbReference type="GO" id="GO:0008270">
    <property type="term" value="F:zinc ion binding"/>
    <property type="evidence" value="ECO:0007669"/>
    <property type="project" value="UniProtKB-KW"/>
</dbReference>
<dbReference type="PROSITE" id="PS00028">
    <property type="entry name" value="ZINC_FINGER_C2H2_1"/>
    <property type="match status" value="5"/>
</dbReference>
<dbReference type="InterPro" id="IPR003591">
    <property type="entry name" value="Leu-rich_rpt_typical-subtyp"/>
</dbReference>
<dbReference type="SUPFAM" id="SSF57667">
    <property type="entry name" value="beta-beta-alpha zinc fingers"/>
    <property type="match status" value="3"/>
</dbReference>
<evidence type="ECO:0000313" key="15">
    <source>
        <dbReference type="Proteomes" id="UP000283269"/>
    </source>
</evidence>
<dbReference type="SMART" id="SM00355">
    <property type="entry name" value="ZnF_C2H2"/>
    <property type="match status" value="5"/>
</dbReference>
<evidence type="ECO:0000256" key="11">
    <source>
        <dbReference type="PROSITE-ProRule" id="PRU00042"/>
    </source>
</evidence>
<dbReference type="GO" id="GO:0045944">
    <property type="term" value="P:positive regulation of transcription by RNA polymerase II"/>
    <property type="evidence" value="ECO:0007669"/>
    <property type="project" value="UniProtKB-ARBA"/>
</dbReference>
<protein>
    <recommendedName>
        <fullName evidence="13">C2H2-type domain-containing protein</fullName>
    </recommendedName>
</protein>
<evidence type="ECO:0000256" key="8">
    <source>
        <dbReference type="ARBA" id="ARBA00023125"/>
    </source>
</evidence>
<dbReference type="PANTHER" id="PTHR19818">
    <property type="entry name" value="ZINC FINGER PROTEIN ZIC AND GLI"/>
    <property type="match status" value="1"/>
</dbReference>
<feature type="domain" description="C2H2-type" evidence="13">
    <location>
        <begin position="722"/>
        <end position="752"/>
    </location>
</feature>
<dbReference type="FunFam" id="3.30.160.60:FF:000125">
    <property type="entry name" value="Putative zinc finger protein 143"/>
    <property type="match status" value="1"/>
</dbReference>
<evidence type="ECO:0000256" key="3">
    <source>
        <dbReference type="ARBA" id="ARBA00022723"/>
    </source>
</evidence>
<evidence type="ECO:0000256" key="1">
    <source>
        <dbReference type="ARBA" id="ARBA00004123"/>
    </source>
</evidence>
<evidence type="ECO:0000256" key="5">
    <source>
        <dbReference type="ARBA" id="ARBA00022771"/>
    </source>
</evidence>
<keyword evidence="5 11" id="KW-0863">Zinc-finger</keyword>
<dbReference type="FunFam" id="3.30.160.60:FF:000325">
    <property type="entry name" value="ZFP90 zinc finger protein"/>
    <property type="match status" value="1"/>
</dbReference>
<dbReference type="InterPro" id="IPR050329">
    <property type="entry name" value="GLI_C2H2-zinc-finger"/>
</dbReference>
<comment type="caution">
    <text evidence="14">The sequence shown here is derived from an EMBL/GenBank/DDBJ whole genome shotgun (WGS) entry which is preliminary data.</text>
</comment>
<dbReference type="Gene3D" id="3.30.160.60">
    <property type="entry name" value="Classic Zinc Finger"/>
    <property type="match status" value="4"/>
</dbReference>
<feature type="region of interest" description="Disordered" evidence="12">
    <location>
        <begin position="1"/>
        <end position="66"/>
    </location>
</feature>
<keyword evidence="3" id="KW-0479">Metal-binding</keyword>
<dbReference type="Pfam" id="PF00096">
    <property type="entry name" value="zf-C2H2"/>
    <property type="match status" value="3"/>
</dbReference>
<gene>
    <name evidence="14" type="ORF">CVT25_010141</name>
</gene>
<dbReference type="AlphaFoldDB" id="A0A409XJ17"/>
<dbReference type="SUPFAM" id="SSF52075">
    <property type="entry name" value="Outer arm dynein light chain 1"/>
    <property type="match status" value="1"/>
</dbReference>
<evidence type="ECO:0000256" key="7">
    <source>
        <dbReference type="ARBA" id="ARBA00023015"/>
    </source>
</evidence>
<dbReference type="SMART" id="SM00369">
    <property type="entry name" value="LRR_TYP"/>
    <property type="match status" value="2"/>
</dbReference>
<evidence type="ECO:0000256" key="9">
    <source>
        <dbReference type="ARBA" id="ARBA00023163"/>
    </source>
</evidence>
<feature type="domain" description="C2H2-type" evidence="13">
    <location>
        <begin position="804"/>
        <end position="831"/>
    </location>
</feature>
<dbReference type="STRING" id="93625.A0A409XJ17"/>
<dbReference type="Pfam" id="PF13855">
    <property type="entry name" value="LRR_8"/>
    <property type="match status" value="1"/>
</dbReference>
<name>A0A409XJ17_PSICY</name>
<dbReference type="EMBL" id="NHYD01001548">
    <property type="protein sequence ID" value="PPQ90752.1"/>
    <property type="molecule type" value="Genomic_DNA"/>
</dbReference>